<dbReference type="SUPFAM" id="SSF53098">
    <property type="entry name" value="Ribonuclease H-like"/>
    <property type="match status" value="1"/>
</dbReference>
<dbReference type="PANTHER" id="PTHR46889">
    <property type="entry name" value="TRANSPOSASE INSF FOR INSERTION SEQUENCE IS3B-RELATED"/>
    <property type="match status" value="1"/>
</dbReference>
<name>A0ABX5JR05_9GAMM</name>
<gene>
    <name evidence="2" type="ORF">DB745_06925</name>
</gene>
<reference evidence="2 3" key="1">
    <citation type="submission" date="2018-04" db="EMBL/GenBank/DDBJ databases">
        <title>Whole genome sequence comparison of clinical and drinking water Legionella pneumophila isolates associated with the Flint Water Crisis.</title>
        <authorList>
            <person name="Garner E."/>
            <person name="Brown C."/>
            <person name="Schwake O."/>
            <person name="Coil D."/>
            <person name="Jospin G."/>
            <person name="Eisen J."/>
            <person name="Edwards M."/>
            <person name="Pruden A."/>
        </authorList>
    </citation>
    <scope>NUCLEOTIDE SEQUENCE [LARGE SCALE GENOMIC DNA]</scope>
    <source>
        <strain evidence="2 3">Genessee03</strain>
    </source>
</reference>
<feature type="domain" description="Integrase catalytic" evidence="1">
    <location>
        <begin position="11"/>
        <end position="65"/>
    </location>
</feature>
<dbReference type="InterPro" id="IPR001584">
    <property type="entry name" value="Integrase_cat-core"/>
</dbReference>
<organism evidence="2 3">
    <name type="scientific">Legionella taurinensis</name>
    <dbReference type="NCBI Taxonomy" id="70611"/>
    <lineage>
        <taxon>Bacteria</taxon>
        <taxon>Pseudomonadati</taxon>
        <taxon>Pseudomonadota</taxon>
        <taxon>Gammaproteobacteria</taxon>
        <taxon>Legionellales</taxon>
        <taxon>Legionellaceae</taxon>
        <taxon>Legionella</taxon>
    </lineage>
</organism>
<dbReference type="PANTHER" id="PTHR46889:SF4">
    <property type="entry name" value="TRANSPOSASE INSO FOR INSERTION SEQUENCE ELEMENT IS911B-RELATED"/>
    <property type="match status" value="1"/>
</dbReference>
<comment type="caution">
    <text evidence="2">The sequence shown here is derived from an EMBL/GenBank/DDBJ whole genome shotgun (WGS) entry which is preliminary data.</text>
</comment>
<dbReference type="EMBL" id="QCXM01000006">
    <property type="protein sequence ID" value="PUT47626.1"/>
    <property type="molecule type" value="Genomic_DNA"/>
</dbReference>
<evidence type="ECO:0000313" key="3">
    <source>
        <dbReference type="Proteomes" id="UP000251035"/>
    </source>
</evidence>
<dbReference type="InterPro" id="IPR050900">
    <property type="entry name" value="Transposase_IS3/IS150/IS904"/>
</dbReference>
<evidence type="ECO:0000313" key="2">
    <source>
        <dbReference type="EMBL" id="PUT47626.1"/>
    </source>
</evidence>
<dbReference type="Proteomes" id="UP000251035">
    <property type="component" value="Unassembled WGS sequence"/>
</dbReference>
<protein>
    <submittedName>
        <fullName evidence="2">IS3 family transposase</fullName>
    </submittedName>
</protein>
<dbReference type="RefSeq" id="WP_146179123.1">
    <property type="nucleotide sequence ID" value="NZ_QCXL01000007.1"/>
</dbReference>
<sequence>KGDCWDNSVAESFFGRLKDERVHWRNYQTRKEAKQDILDYITIFYNNQRLHSSLDYQSPNQFENHYWGLLKKVA</sequence>
<proteinExistence type="predicted"/>
<feature type="non-terminal residue" evidence="2">
    <location>
        <position position="1"/>
    </location>
</feature>
<accession>A0ABX5JR05</accession>
<dbReference type="Gene3D" id="3.30.420.10">
    <property type="entry name" value="Ribonuclease H-like superfamily/Ribonuclease H"/>
    <property type="match status" value="1"/>
</dbReference>
<dbReference type="InterPro" id="IPR012337">
    <property type="entry name" value="RNaseH-like_sf"/>
</dbReference>
<keyword evidence="3" id="KW-1185">Reference proteome</keyword>
<dbReference type="InterPro" id="IPR036397">
    <property type="entry name" value="RNaseH_sf"/>
</dbReference>
<evidence type="ECO:0000259" key="1">
    <source>
        <dbReference type="Pfam" id="PF13333"/>
    </source>
</evidence>
<dbReference type="Pfam" id="PF13333">
    <property type="entry name" value="rve_2"/>
    <property type="match status" value="1"/>
</dbReference>